<dbReference type="EMBL" id="LAZR01000062">
    <property type="protein sequence ID" value="KKN96844.1"/>
    <property type="molecule type" value="Genomic_DNA"/>
</dbReference>
<comment type="caution">
    <text evidence="1">The sequence shown here is derived from an EMBL/GenBank/DDBJ whole genome shotgun (WGS) entry which is preliminary data.</text>
</comment>
<reference evidence="1" key="1">
    <citation type="journal article" date="2015" name="Nature">
        <title>Complex archaea that bridge the gap between prokaryotes and eukaryotes.</title>
        <authorList>
            <person name="Spang A."/>
            <person name="Saw J.H."/>
            <person name="Jorgensen S.L."/>
            <person name="Zaremba-Niedzwiedzka K."/>
            <person name="Martijn J."/>
            <person name="Lind A.E."/>
            <person name="van Eijk R."/>
            <person name="Schleper C."/>
            <person name="Guy L."/>
            <person name="Ettema T.J."/>
        </authorList>
    </citation>
    <scope>NUCLEOTIDE SEQUENCE</scope>
</reference>
<proteinExistence type="predicted"/>
<evidence type="ECO:0000313" key="1">
    <source>
        <dbReference type="EMBL" id="KKN96844.1"/>
    </source>
</evidence>
<dbReference type="AlphaFoldDB" id="A0A0F9UYP8"/>
<organism evidence="1">
    <name type="scientific">marine sediment metagenome</name>
    <dbReference type="NCBI Taxonomy" id="412755"/>
    <lineage>
        <taxon>unclassified sequences</taxon>
        <taxon>metagenomes</taxon>
        <taxon>ecological metagenomes</taxon>
    </lineage>
</organism>
<gene>
    <name evidence="1" type="ORF">LCGC14_0164880</name>
</gene>
<protein>
    <submittedName>
        <fullName evidence="1">Uncharacterized protein</fullName>
    </submittedName>
</protein>
<sequence>MADRDDLTINDILNGIPVGVKNGVRAQAIRDGFASQNQDLLDAIAGALGALIIANNLSDVADVPTSRANLDVVQRLSAVVVGDLVTQTASGELAGAGVRVDDTGTTTAELLTAAEIDVRLEEERRYAFMLSGK</sequence>
<accession>A0A0F9UYP8</accession>
<name>A0A0F9UYP8_9ZZZZ</name>